<gene>
    <name evidence="3" type="ORF">CKS_5711</name>
</gene>
<dbReference type="Proteomes" id="UP000005050">
    <property type="component" value="Unassembled WGS sequence"/>
</dbReference>
<dbReference type="RefSeq" id="WP_006122459.1">
    <property type="nucleotide sequence ID" value="NZ_AHIE01000049.1"/>
</dbReference>
<dbReference type="AlphaFoldDB" id="H3RLT6"/>
<dbReference type="InterPro" id="IPR054075">
    <property type="entry name" value="Gp53-like_C"/>
</dbReference>
<proteinExistence type="predicted"/>
<evidence type="ECO:0000259" key="2">
    <source>
        <dbReference type="Pfam" id="PF21882"/>
    </source>
</evidence>
<comment type="caution">
    <text evidence="3">The sequence shown here is derived from an EMBL/GenBank/DDBJ whole genome shotgun (WGS) entry which is preliminary data.</text>
</comment>
<sequence length="283" mass="29660">MANLPETPQWEEGIYQIEVSDPVLGGPDGISNRQGKQLASRTLYLKQQVEKGGTDLAKHIAAADPHTQYAPKASPTFTGTPTAPTPANSDNSKKLATTEFVAKALAALAGSAPETLDTLKELADALGNDPNFATTVLNKLAEKLAKDQNGADIPDPALFVKNLGLKEAAKRDVGTGANQMPDMSAWTQGGGTNAGWRKTPDGFIEQWGRATFADGANITLPIPFPNAFLTVAVTSHPSDTGGVEVVQGYPVNLSAFRLGAAVYQGGSFAPSSNLNGIWFAKAK</sequence>
<dbReference type="PANTHER" id="PTHR35191">
    <property type="entry name" value="PROPHAGE SIDE TAIL FIBER PROTEIN HOMOLOG STFQ-RELATED"/>
    <property type="match status" value="1"/>
</dbReference>
<accession>H3RLT6</accession>
<dbReference type="Pfam" id="PF21882">
    <property type="entry name" value="Gp53-like_C"/>
    <property type="match status" value="1"/>
</dbReference>
<evidence type="ECO:0000256" key="1">
    <source>
        <dbReference type="SAM" id="MobiDB-lite"/>
    </source>
</evidence>
<dbReference type="EMBL" id="AHIE01000049">
    <property type="protein sequence ID" value="EHT97691.1"/>
    <property type="molecule type" value="Genomic_DNA"/>
</dbReference>
<evidence type="ECO:0000313" key="4">
    <source>
        <dbReference type="Proteomes" id="UP000005050"/>
    </source>
</evidence>
<feature type="domain" description="Putative tail fiber protein gp53-like C-terminal" evidence="2">
    <location>
        <begin position="198"/>
        <end position="280"/>
    </location>
</feature>
<evidence type="ECO:0000313" key="3">
    <source>
        <dbReference type="EMBL" id="EHT97691.1"/>
    </source>
</evidence>
<feature type="compositionally biased region" description="Low complexity" evidence="1">
    <location>
        <begin position="73"/>
        <end position="87"/>
    </location>
</feature>
<dbReference type="Gene3D" id="2.60.40.3940">
    <property type="match status" value="1"/>
</dbReference>
<dbReference type="InterPro" id="IPR051934">
    <property type="entry name" value="Phage_Tail_Fiber_Structural"/>
</dbReference>
<dbReference type="PANTHER" id="PTHR35191:SF1">
    <property type="entry name" value="PROPHAGE SIDE TAIL FIBER PROTEIN HOMOLOG STFQ-RELATED"/>
    <property type="match status" value="1"/>
</dbReference>
<reference evidence="3 4" key="1">
    <citation type="journal article" date="2012" name="Mol. Microbiol.">
        <title>The genetic and structural basis of two distinct terminal side branch residues in stewartan and amylovoran exopolysaccharides and their potential role in host adaptation.</title>
        <authorList>
            <person name="Wang X."/>
            <person name="Yang F."/>
            <person name="von Bodman S.B."/>
        </authorList>
    </citation>
    <scope>NUCLEOTIDE SEQUENCE [LARGE SCALE GENOMIC DNA]</scope>
    <source>
        <strain evidence="3 4">DC283</strain>
    </source>
</reference>
<feature type="region of interest" description="Disordered" evidence="1">
    <location>
        <begin position="69"/>
        <end position="92"/>
    </location>
</feature>
<protein>
    <submittedName>
        <fullName evidence="3">Bacteriophage tail fiber protein</fullName>
    </submittedName>
</protein>
<dbReference type="PATRIC" id="fig|660596.6.peg.5431"/>
<organism evidence="3 4">
    <name type="scientific">Pantoea stewartii subsp. stewartii DC283</name>
    <dbReference type="NCBI Taxonomy" id="660596"/>
    <lineage>
        <taxon>Bacteria</taxon>
        <taxon>Pseudomonadati</taxon>
        <taxon>Pseudomonadota</taxon>
        <taxon>Gammaproteobacteria</taxon>
        <taxon>Enterobacterales</taxon>
        <taxon>Erwiniaceae</taxon>
        <taxon>Pantoea</taxon>
    </lineage>
</organism>
<name>H3RLT6_PANSE</name>